<dbReference type="AlphaFoldDB" id="A0A0A9AWN0"/>
<proteinExistence type="predicted"/>
<reference evidence="1" key="2">
    <citation type="journal article" date="2015" name="Data Brief">
        <title>Shoot transcriptome of the giant reed, Arundo donax.</title>
        <authorList>
            <person name="Barrero R.A."/>
            <person name="Guerrero F.D."/>
            <person name="Moolhuijzen P."/>
            <person name="Goolsby J.A."/>
            <person name="Tidwell J."/>
            <person name="Bellgard S.E."/>
            <person name="Bellgard M.I."/>
        </authorList>
    </citation>
    <scope>NUCLEOTIDE SEQUENCE</scope>
    <source>
        <tissue evidence="1">Shoot tissue taken approximately 20 cm above the soil surface</tissue>
    </source>
</reference>
<dbReference type="EMBL" id="GBRH01243607">
    <property type="protein sequence ID" value="JAD54288.1"/>
    <property type="molecule type" value="Transcribed_RNA"/>
</dbReference>
<reference evidence="1" key="1">
    <citation type="submission" date="2014-09" db="EMBL/GenBank/DDBJ databases">
        <authorList>
            <person name="Magalhaes I.L.F."/>
            <person name="Oliveira U."/>
            <person name="Santos F.R."/>
            <person name="Vidigal T.H.D.A."/>
            <person name="Brescovit A.D."/>
            <person name="Santos A.J."/>
        </authorList>
    </citation>
    <scope>NUCLEOTIDE SEQUENCE</scope>
    <source>
        <tissue evidence="1">Shoot tissue taken approximately 20 cm above the soil surface</tissue>
    </source>
</reference>
<organism evidence="1">
    <name type="scientific">Arundo donax</name>
    <name type="common">Giant reed</name>
    <name type="synonym">Donax arundinaceus</name>
    <dbReference type="NCBI Taxonomy" id="35708"/>
    <lineage>
        <taxon>Eukaryota</taxon>
        <taxon>Viridiplantae</taxon>
        <taxon>Streptophyta</taxon>
        <taxon>Embryophyta</taxon>
        <taxon>Tracheophyta</taxon>
        <taxon>Spermatophyta</taxon>
        <taxon>Magnoliopsida</taxon>
        <taxon>Liliopsida</taxon>
        <taxon>Poales</taxon>
        <taxon>Poaceae</taxon>
        <taxon>PACMAD clade</taxon>
        <taxon>Arundinoideae</taxon>
        <taxon>Arundineae</taxon>
        <taxon>Arundo</taxon>
    </lineage>
</organism>
<accession>A0A0A9AWN0</accession>
<name>A0A0A9AWN0_ARUDO</name>
<evidence type="ECO:0000313" key="1">
    <source>
        <dbReference type="EMBL" id="JAD54288.1"/>
    </source>
</evidence>
<protein>
    <submittedName>
        <fullName evidence="1">Uncharacterized protein</fullName>
    </submittedName>
</protein>
<sequence>MLDFLIDILMLCQYCHKSVSFFLCPRLIWRYFVQHTSTNLD</sequence>